<evidence type="ECO:0000313" key="1">
    <source>
        <dbReference type="EMBL" id="KAH3740372.1"/>
    </source>
</evidence>
<gene>
    <name evidence="1" type="ORF">DPMN_047078</name>
</gene>
<name>A0A9D4D819_DREPO</name>
<dbReference type="EMBL" id="JAIWYP010000011">
    <property type="protein sequence ID" value="KAH3740372.1"/>
    <property type="molecule type" value="Genomic_DNA"/>
</dbReference>
<sequence>MGKERSQAQSEPAVAERDFHNKNCFKHGEICGFYRDSCCARETAYGSTIIINLNSLMFHNIFNS</sequence>
<organism evidence="1 2">
    <name type="scientific">Dreissena polymorpha</name>
    <name type="common">Zebra mussel</name>
    <name type="synonym">Mytilus polymorpha</name>
    <dbReference type="NCBI Taxonomy" id="45954"/>
    <lineage>
        <taxon>Eukaryota</taxon>
        <taxon>Metazoa</taxon>
        <taxon>Spiralia</taxon>
        <taxon>Lophotrochozoa</taxon>
        <taxon>Mollusca</taxon>
        <taxon>Bivalvia</taxon>
        <taxon>Autobranchia</taxon>
        <taxon>Heteroconchia</taxon>
        <taxon>Euheterodonta</taxon>
        <taxon>Imparidentia</taxon>
        <taxon>Neoheterodontei</taxon>
        <taxon>Myida</taxon>
        <taxon>Dreissenoidea</taxon>
        <taxon>Dreissenidae</taxon>
        <taxon>Dreissena</taxon>
    </lineage>
</organism>
<protein>
    <submittedName>
        <fullName evidence="1">Uncharacterized protein</fullName>
    </submittedName>
</protein>
<accession>A0A9D4D819</accession>
<dbReference type="Proteomes" id="UP000828390">
    <property type="component" value="Unassembled WGS sequence"/>
</dbReference>
<reference evidence="1" key="2">
    <citation type="submission" date="2020-11" db="EMBL/GenBank/DDBJ databases">
        <authorList>
            <person name="McCartney M.A."/>
            <person name="Auch B."/>
            <person name="Kono T."/>
            <person name="Mallez S."/>
            <person name="Becker A."/>
            <person name="Gohl D.M."/>
            <person name="Silverstein K.A.T."/>
            <person name="Koren S."/>
            <person name="Bechman K.B."/>
            <person name="Herman A."/>
            <person name="Abrahante J.E."/>
            <person name="Garbe J."/>
        </authorList>
    </citation>
    <scope>NUCLEOTIDE SEQUENCE</scope>
    <source>
        <strain evidence="1">Duluth1</strain>
        <tissue evidence="1">Whole animal</tissue>
    </source>
</reference>
<reference evidence="1" key="1">
    <citation type="journal article" date="2019" name="bioRxiv">
        <title>The Genome of the Zebra Mussel, Dreissena polymorpha: A Resource for Invasive Species Research.</title>
        <authorList>
            <person name="McCartney M.A."/>
            <person name="Auch B."/>
            <person name="Kono T."/>
            <person name="Mallez S."/>
            <person name="Zhang Y."/>
            <person name="Obille A."/>
            <person name="Becker A."/>
            <person name="Abrahante J.E."/>
            <person name="Garbe J."/>
            <person name="Badalamenti J.P."/>
            <person name="Herman A."/>
            <person name="Mangelson H."/>
            <person name="Liachko I."/>
            <person name="Sullivan S."/>
            <person name="Sone E.D."/>
            <person name="Koren S."/>
            <person name="Silverstein K.A.T."/>
            <person name="Beckman K.B."/>
            <person name="Gohl D.M."/>
        </authorList>
    </citation>
    <scope>NUCLEOTIDE SEQUENCE</scope>
    <source>
        <strain evidence="1">Duluth1</strain>
        <tissue evidence="1">Whole animal</tissue>
    </source>
</reference>
<dbReference type="AlphaFoldDB" id="A0A9D4D819"/>
<proteinExistence type="predicted"/>
<evidence type="ECO:0000313" key="2">
    <source>
        <dbReference type="Proteomes" id="UP000828390"/>
    </source>
</evidence>
<comment type="caution">
    <text evidence="1">The sequence shown here is derived from an EMBL/GenBank/DDBJ whole genome shotgun (WGS) entry which is preliminary data.</text>
</comment>
<keyword evidence="2" id="KW-1185">Reference proteome</keyword>